<keyword evidence="2" id="KW-1185">Reference proteome</keyword>
<accession>A0ACB8QZN7</accession>
<evidence type="ECO:0000313" key="2">
    <source>
        <dbReference type="Proteomes" id="UP000814033"/>
    </source>
</evidence>
<reference evidence="1" key="2">
    <citation type="journal article" date="2022" name="New Phytol.">
        <title>Evolutionary transition to the ectomycorrhizal habit in the genomes of a hyperdiverse lineage of mushroom-forming fungi.</title>
        <authorList>
            <person name="Looney B."/>
            <person name="Miyauchi S."/>
            <person name="Morin E."/>
            <person name="Drula E."/>
            <person name="Courty P.E."/>
            <person name="Kohler A."/>
            <person name="Kuo A."/>
            <person name="LaButti K."/>
            <person name="Pangilinan J."/>
            <person name="Lipzen A."/>
            <person name="Riley R."/>
            <person name="Andreopoulos W."/>
            <person name="He G."/>
            <person name="Johnson J."/>
            <person name="Nolan M."/>
            <person name="Tritt A."/>
            <person name="Barry K.W."/>
            <person name="Grigoriev I.V."/>
            <person name="Nagy L.G."/>
            <person name="Hibbett D."/>
            <person name="Henrissat B."/>
            <person name="Matheny P.B."/>
            <person name="Labbe J."/>
            <person name="Martin F.M."/>
        </authorList>
    </citation>
    <scope>NUCLEOTIDE SEQUENCE</scope>
    <source>
        <strain evidence="1">FP105234-sp</strain>
    </source>
</reference>
<feature type="non-terminal residue" evidence="1">
    <location>
        <position position="1"/>
    </location>
</feature>
<gene>
    <name evidence="1" type="ORF">FA95DRAFT_1578924</name>
</gene>
<evidence type="ECO:0000313" key="1">
    <source>
        <dbReference type="EMBL" id="KAI0037304.1"/>
    </source>
</evidence>
<comment type="caution">
    <text evidence="1">The sequence shown here is derived from an EMBL/GenBank/DDBJ whole genome shotgun (WGS) entry which is preliminary data.</text>
</comment>
<sequence>AAARFNSEKYKVGHSGKHELPIAMVALAATAVYAALEAYALGSQASHIEFEANKYTPVYNDHVDVLEQIQLDDEDKFSALMAHLFKVASGMAKGRGASARRVDTSKIAASFD</sequence>
<dbReference type="EMBL" id="MU277108">
    <property type="protein sequence ID" value="KAI0037304.1"/>
    <property type="molecule type" value="Genomic_DNA"/>
</dbReference>
<protein>
    <submittedName>
        <fullName evidence="1">Uncharacterized protein</fullName>
    </submittedName>
</protein>
<proteinExistence type="predicted"/>
<dbReference type="Proteomes" id="UP000814033">
    <property type="component" value="Unassembled WGS sequence"/>
</dbReference>
<name>A0ACB8QZN7_9AGAM</name>
<organism evidence="1 2">
    <name type="scientific">Auriscalpium vulgare</name>
    <dbReference type="NCBI Taxonomy" id="40419"/>
    <lineage>
        <taxon>Eukaryota</taxon>
        <taxon>Fungi</taxon>
        <taxon>Dikarya</taxon>
        <taxon>Basidiomycota</taxon>
        <taxon>Agaricomycotina</taxon>
        <taxon>Agaricomycetes</taxon>
        <taxon>Russulales</taxon>
        <taxon>Auriscalpiaceae</taxon>
        <taxon>Auriscalpium</taxon>
    </lineage>
</organism>
<reference evidence="1" key="1">
    <citation type="submission" date="2021-02" db="EMBL/GenBank/DDBJ databases">
        <authorList>
            <consortium name="DOE Joint Genome Institute"/>
            <person name="Ahrendt S."/>
            <person name="Looney B.P."/>
            <person name="Miyauchi S."/>
            <person name="Morin E."/>
            <person name="Drula E."/>
            <person name="Courty P.E."/>
            <person name="Chicoki N."/>
            <person name="Fauchery L."/>
            <person name="Kohler A."/>
            <person name="Kuo A."/>
            <person name="Labutti K."/>
            <person name="Pangilinan J."/>
            <person name="Lipzen A."/>
            <person name="Riley R."/>
            <person name="Andreopoulos W."/>
            <person name="He G."/>
            <person name="Johnson J."/>
            <person name="Barry K.W."/>
            <person name="Grigoriev I.V."/>
            <person name="Nagy L."/>
            <person name="Hibbett D."/>
            <person name="Henrissat B."/>
            <person name="Matheny P.B."/>
            <person name="Labbe J."/>
            <person name="Martin F."/>
        </authorList>
    </citation>
    <scope>NUCLEOTIDE SEQUENCE</scope>
    <source>
        <strain evidence="1">FP105234-sp</strain>
    </source>
</reference>